<feature type="domain" description="ABM" evidence="2">
    <location>
        <begin position="5"/>
        <end position="94"/>
    </location>
</feature>
<dbReference type="EMBL" id="GG663736">
    <property type="protein sequence ID" value="EEH59621.1"/>
    <property type="molecule type" value="Genomic_DNA"/>
</dbReference>
<protein>
    <submittedName>
        <fullName evidence="3">Predicted protein</fullName>
    </submittedName>
</protein>
<dbReference type="AlphaFoldDB" id="C1MJN8"/>
<accession>C1MJN8</accession>
<dbReference type="PANTHER" id="PTHR33336">
    <property type="entry name" value="QUINOL MONOOXYGENASE YGIN-RELATED"/>
    <property type="match status" value="1"/>
</dbReference>
<dbReference type="OrthoDB" id="194076at2759"/>
<dbReference type="GO" id="GO:0016491">
    <property type="term" value="F:oxidoreductase activity"/>
    <property type="evidence" value="ECO:0007669"/>
    <property type="project" value="TreeGrafter"/>
</dbReference>
<organism evidence="4">
    <name type="scientific">Micromonas pusilla (strain CCMP1545)</name>
    <name type="common">Picoplanktonic green alga</name>
    <dbReference type="NCBI Taxonomy" id="564608"/>
    <lineage>
        <taxon>Eukaryota</taxon>
        <taxon>Viridiplantae</taxon>
        <taxon>Chlorophyta</taxon>
        <taxon>Mamiellophyceae</taxon>
        <taxon>Mamiellales</taxon>
        <taxon>Mamiellaceae</taxon>
        <taxon>Micromonas</taxon>
    </lineage>
</organism>
<dbReference type="PROSITE" id="PS51725">
    <property type="entry name" value="ABM"/>
    <property type="match status" value="1"/>
</dbReference>
<dbReference type="InterPro" id="IPR050744">
    <property type="entry name" value="AI-2_Isomerase_LsrG"/>
</dbReference>
<dbReference type="SUPFAM" id="SSF54909">
    <property type="entry name" value="Dimeric alpha+beta barrel"/>
    <property type="match status" value="1"/>
</dbReference>
<feature type="region of interest" description="Disordered" evidence="1">
    <location>
        <begin position="111"/>
        <end position="144"/>
    </location>
</feature>
<evidence type="ECO:0000256" key="1">
    <source>
        <dbReference type="SAM" id="MobiDB-lite"/>
    </source>
</evidence>
<dbReference type="GO" id="GO:0005829">
    <property type="term" value="C:cytosol"/>
    <property type="evidence" value="ECO:0007669"/>
    <property type="project" value="TreeGrafter"/>
</dbReference>
<keyword evidence="4" id="KW-1185">Reference proteome</keyword>
<dbReference type="GeneID" id="9681630"/>
<proteinExistence type="predicted"/>
<dbReference type="PANTHER" id="PTHR33336:SF1">
    <property type="entry name" value="(4S)-4-HYDROXY-5-PHOSPHONOOXYPENTANE-2,3-DIONE ISOMERASE"/>
    <property type="match status" value="1"/>
</dbReference>
<evidence type="ECO:0000313" key="4">
    <source>
        <dbReference type="Proteomes" id="UP000001876"/>
    </source>
</evidence>
<dbReference type="Pfam" id="PF03992">
    <property type="entry name" value="ABM"/>
    <property type="match status" value="1"/>
</dbReference>
<dbReference type="RefSeq" id="XP_003056245.1">
    <property type="nucleotide sequence ID" value="XM_003056199.1"/>
</dbReference>
<dbReference type="KEGG" id="mpp:MICPUCDRAFT_55036"/>
<dbReference type="Gene3D" id="3.30.70.100">
    <property type="match status" value="1"/>
</dbReference>
<dbReference type="Proteomes" id="UP000001876">
    <property type="component" value="Unassembled WGS sequence"/>
</dbReference>
<gene>
    <name evidence="3" type="ORF">MICPUCDRAFT_55036</name>
</gene>
<reference evidence="3 4" key="1">
    <citation type="journal article" date="2009" name="Science">
        <title>Green evolution and dynamic adaptations revealed by genomes of the marine picoeukaryotes Micromonas.</title>
        <authorList>
            <person name="Worden A.Z."/>
            <person name="Lee J.H."/>
            <person name="Mock T."/>
            <person name="Rouze P."/>
            <person name="Simmons M.P."/>
            <person name="Aerts A.L."/>
            <person name="Allen A.E."/>
            <person name="Cuvelier M.L."/>
            <person name="Derelle E."/>
            <person name="Everett M.V."/>
            <person name="Foulon E."/>
            <person name="Grimwood J."/>
            <person name="Gundlach H."/>
            <person name="Henrissat B."/>
            <person name="Napoli C."/>
            <person name="McDonald S.M."/>
            <person name="Parker M.S."/>
            <person name="Rombauts S."/>
            <person name="Salamov A."/>
            <person name="Von Dassow P."/>
            <person name="Badger J.H."/>
            <person name="Coutinho P.M."/>
            <person name="Demir E."/>
            <person name="Dubchak I."/>
            <person name="Gentemann C."/>
            <person name="Eikrem W."/>
            <person name="Gready J.E."/>
            <person name="John U."/>
            <person name="Lanier W."/>
            <person name="Lindquist E.A."/>
            <person name="Lucas S."/>
            <person name="Mayer K.F."/>
            <person name="Moreau H."/>
            <person name="Not F."/>
            <person name="Otillar R."/>
            <person name="Panaud O."/>
            <person name="Pangilinan J."/>
            <person name="Paulsen I."/>
            <person name="Piegu B."/>
            <person name="Poliakov A."/>
            <person name="Robbens S."/>
            <person name="Schmutz J."/>
            <person name="Toulza E."/>
            <person name="Wyss T."/>
            <person name="Zelensky A."/>
            <person name="Zhou K."/>
            <person name="Armbrust E.V."/>
            <person name="Bhattacharya D."/>
            <person name="Goodenough U.W."/>
            <person name="Van de Peer Y."/>
            <person name="Grigoriev I.V."/>
        </authorList>
    </citation>
    <scope>NUCLEOTIDE SEQUENCE [LARGE SCALE GENOMIC DNA]</scope>
    <source>
        <strain evidence="3 4">CCMP1545</strain>
    </source>
</reference>
<sequence>MDQMRVTTVDVACVPGTEAAFAAASIANARSSVEEEDNARFDVLQDVGDDAKFVLVEIYDSPEGVAAHKETAHYARWRDDVADAMAVPRRAGKYVPVYPWRGLWGSGAAARRKASARSTPEEASFLKPRRDDGASDENEDEVRSISHWSPYDRVRVVNADP</sequence>
<dbReference type="InterPro" id="IPR011008">
    <property type="entry name" value="Dimeric_a/b-barrel"/>
</dbReference>
<name>C1MJN8_MICPC</name>
<dbReference type="eggNOG" id="ENOG502S861">
    <property type="taxonomic scope" value="Eukaryota"/>
</dbReference>
<evidence type="ECO:0000259" key="2">
    <source>
        <dbReference type="PROSITE" id="PS51725"/>
    </source>
</evidence>
<dbReference type="InterPro" id="IPR007138">
    <property type="entry name" value="ABM_dom"/>
</dbReference>
<evidence type="ECO:0000313" key="3">
    <source>
        <dbReference type="EMBL" id="EEH59621.1"/>
    </source>
</evidence>